<sequence>MAFSEKKSRYANNIFVACIVARKNVATAKVQQQVNLQGRITFQGNNETLIAKGKTLKKQEAYLTDDTPSIRLVLWEDHIKKVTSGQSYQLMKVQVRLYNDAPYVTLNKQSTINPAQLKITRSDDQGVKSEHELKTVLLQAHGVQSITRYLFCNSCKARIEEKDKKRIRDNLFLLEEDLCNVNLCPLQFELRNTEQPFTSLGIFAYE</sequence>
<accession>A0AAD9QN46</accession>
<evidence type="ECO:0000313" key="1">
    <source>
        <dbReference type="EMBL" id="KAK2564311.1"/>
    </source>
</evidence>
<comment type="caution">
    <text evidence="1">The sequence shown here is derived from an EMBL/GenBank/DDBJ whole genome shotgun (WGS) entry which is preliminary data.</text>
</comment>
<dbReference type="InterPro" id="IPR012340">
    <property type="entry name" value="NA-bd_OB-fold"/>
</dbReference>
<proteinExistence type="predicted"/>
<name>A0AAD9QN46_ACRCE</name>
<gene>
    <name evidence="1" type="ORF">P5673_012570</name>
</gene>
<dbReference type="AlphaFoldDB" id="A0AAD9QN46"/>
<reference evidence="1" key="1">
    <citation type="journal article" date="2023" name="G3 (Bethesda)">
        <title>Whole genome assembly and annotation of the endangered Caribbean coral Acropora cervicornis.</title>
        <authorList>
            <person name="Selwyn J.D."/>
            <person name="Vollmer S.V."/>
        </authorList>
    </citation>
    <scope>NUCLEOTIDE SEQUENCE</scope>
    <source>
        <strain evidence="1">K2</strain>
    </source>
</reference>
<dbReference type="Gene3D" id="2.40.50.140">
    <property type="entry name" value="Nucleic acid-binding proteins"/>
    <property type="match status" value="1"/>
</dbReference>
<keyword evidence="2" id="KW-1185">Reference proteome</keyword>
<organism evidence="1 2">
    <name type="scientific">Acropora cervicornis</name>
    <name type="common">Staghorn coral</name>
    <dbReference type="NCBI Taxonomy" id="6130"/>
    <lineage>
        <taxon>Eukaryota</taxon>
        <taxon>Metazoa</taxon>
        <taxon>Cnidaria</taxon>
        <taxon>Anthozoa</taxon>
        <taxon>Hexacorallia</taxon>
        <taxon>Scleractinia</taxon>
        <taxon>Astrocoeniina</taxon>
        <taxon>Acroporidae</taxon>
        <taxon>Acropora</taxon>
    </lineage>
</organism>
<protein>
    <submittedName>
        <fullName evidence="1">Uncharacterized protein</fullName>
    </submittedName>
</protein>
<dbReference type="EMBL" id="JARQWQ010000023">
    <property type="protein sequence ID" value="KAK2564311.1"/>
    <property type="molecule type" value="Genomic_DNA"/>
</dbReference>
<evidence type="ECO:0000313" key="2">
    <source>
        <dbReference type="Proteomes" id="UP001249851"/>
    </source>
</evidence>
<reference evidence="1" key="2">
    <citation type="journal article" date="2023" name="Science">
        <title>Genomic signatures of disease resistance in endangered staghorn corals.</title>
        <authorList>
            <person name="Vollmer S.V."/>
            <person name="Selwyn J.D."/>
            <person name="Despard B.A."/>
            <person name="Roesel C.L."/>
        </authorList>
    </citation>
    <scope>NUCLEOTIDE SEQUENCE</scope>
    <source>
        <strain evidence="1">K2</strain>
    </source>
</reference>
<dbReference type="Proteomes" id="UP001249851">
    <property type="component" value="Unassembled WGS sequence"/>
</dbReference>
<dbReference type="SUPFAM" id="SSF50249">
    <property type="entry name" value="Nucleic acid-binding proteins"/>
    <property type="match status" value="1"/>
</dbReference>